<feature type="transmembrane region" description="Helical" evidence="1">
    <location>
        <begin position="40"/>
        <end position="61"/>
    </location>
</feature>
<dbReference type="AlphaFoldDB" id="A0A2A6JIH4"/>
<feature type="transmembrane region" description="Helical" evidence="1">
    <location>
        <begin position="16"/>
        <end position="34"/>
    </location>
</feature>
<sequence length="89" mass="10100">MKAVEYQWKGPPRTRIIACYAILALVFLGIGFVFTGKLHWFLAVGMLLTGTLERLILWLLIGPERAKSHRLRLMRQPAKPSPDQNSPSI</sequence>
<evidence type="ECO:0000313" key="3">
    <source>
        <dbReference type="Proteomes" id="UP000220768"/>
    </source>
</evidence>
<gene>
    <name evidence="2" type="ORF">CO666_04585</name>
</gene>
<keyword evidence="1" id="KW-1133">Transmembrane helix</keyword>
<evidence type="ECO:0000256" key="1">
    <source>
        <dbReference type="SAM" id="Phobius"/>
    </source>
</evidence>
<protein>
    <submittedName>
        <fullName evidence="2">Uncharacterized protein</fullName>
    </submittedName>
</protein>
<dbReference type="Proteomes" id="UP000220768">
    <property type="component" value="Unassembled WGS sequence"/>
</dbReference>
<organism evidence="2 3">
    <name type="scientific">Rhizobium chutanense</name>
    <dbReference type="NCBI Taxonomy" id="2035448"/>
    <lineage>
        <taxon>Bacteria</taxon>
        <taxon>Pseudomonadati</taxon>
        <taxon>Pseudomonadota</taxon>
        <taxon>Alphaproteobacteria</taxon>
        <taxon>Hyphomicrobiales</taxon>
        <taxon>Rhizobiaceae</taxon>
        <taxon>Rhizobium/Agrobacterium group</taxon>
        <taxon>Rhizobium</taxon>
    </lineage>
</organism>
<name>A0A2A6JIH4_9HYPH</name>
<evidence type="ECO:0000313" key="2">
    <source>
        <dbReference type="EMBL" id="PDT05877.1"/>
    </source>
</evidence>
<keyword evidence="1" id="KW-0812">Transmembrane</keyword>
<keyword evidence="1" id="KW-0472">Membrane</keyword>
<proteinExistence type="predicted"/>
<dbReference type="EMBL" id="NWSV01000002">
    <property type="protein sequence ID" value="PDT05877.1"/>
    <property type="molecule type" value="Genomic_DNA"/>
</dbReference>
<reference evidence="2 3" key="1">
    <citation type="submission" date="2017-09" db="EMBL/GenBank/DDBJ databases">
        <title>Comparative genomics of rhizobia isolated from Phaseolus vulgaris in China.</title>
        <authorList>
            <person name="Tong W."/>
        </authorList>
    </citation>
    <scope>NUCLEOTIDE SEQUENCE [LARGE SCALE GENOMIC DNA]</scope>
    <source>
        <strain evidence="2 3">C5</strain>
    </source>
</reference>
<accession>A0A2A6JIH4</accession>
<keyword evidence="3" id="KW-1185">Reference proteome</keyword>
<comment type="caution">
    <text evidence="2">The sequence shown here is derived from an EMBL/GenBank/DDBJ whole genome shotgun (WGS) entry which is preliminary data.</text>
</comment>